<protein>
    <submittedName>
        <fullName evidence="2">Helix-turn-helix domain-containing protein</fullName>
    </submittedName>
</protein>
<comment type="caution">
    <text evidence="2">The sequence shown here is derived from an EMBL/GenBank/DDBJ whole genome shotgun (WGS) entry which is preliminary data.</text>
</comment>
<gene>
    <name evidence="2" type="ORF">RGD00_21830</name>
</gene>
<reference evidence="2 3" key="1">
    <citation type="submission" date="2023-09" db="EMBL/GenBank/DDBJ databases">
        <title>Xinfangfangia sedmenti sp. nov., isolated the sedment.</title>
        <authorList>
            <person name="Xu L."/>
        </authorList>
    </citation>
    <scope>NUCLEOTIDE SEQUENCE [LARGE SCALE GENOMIC DNA]</scope>
    <source>
        <strain evidence="2 3">LG-4</strain>
    </source>
</reference>
<dbReference type="EMBL" id="JAVKPH010000055">
    <property type="protein sequence ID" value="MDR5655252.1"/>
    <property type="molecule type" value="Genomic_DNA"/>
</dbReference>
<keyword evidence="3" id="KW-1185">Reference proteome</keyword>
<evidence type="ECO:0000313" key="2">
    <source>
        <dbReference type="EMBL" id="MDR5655252.1"/>
    </source>
</evidence>
<evidence type="ECO:0000256" key="1">
    <source>
        <dbReference type="SAM" id="MobiDB-lite"/>
    </source>
</evidence>
<proteinExistence type="predicted"/>
<sequence>MFVYTSPSSGRQGAVASWDEWASSPLPVWRQSGKDRENSGARICSFSGARASLKLLIYIEWSRVQSSLTAPFSTMFSGGYGEPNFAASAERQNMAGTNPAVAPGYYTDPARPASAHSQDVPIEEPREMENPGALAGATGADVDEENIRPDHSPKLSIVASGDGLRGEWSKVRWGWKRAVKRDARLSKTAKLIAVTLVDEFANHANGRCNPFIATLGEATGDPERTVQRALGDLEACGWIIRSKGNGRGRPSSITFTADSAKGAVAPPNVSEITARHTDNRDADMSKTVPPMAPIRGAYRVPETAQKGVTSGGSHSEPRKNQKVRAYARAPARGASPPDRIAAAPAHPPNGMPERPRLTLAAVAHLGSDRERVWDEWLRRRGFPTLAELGVKSSDAEGRGWEIPCRYPPTEHNAVESMMAHRWATWATARTEVCNVRA</sequence>
<dbReference type="Proteomes" id="UP001247754">
    <property type="component" value="Unassembled WGS sequence"/>
</dbReference>
<dbReference type="Pfam" id="PF13730">
    <property type="entry name" value="HTH_36"/>
    <property type="match status" value="1"/>
</dbReference>
<feature type="region of interest" description="Disordered" evidence="1">
    <location>
        <begin position="329"/>
        <end position="353"/>
    </location>
</feature>
<accession>A0ABU1FEG3</accession>
<evidence type="ECO:0000313" key="3">
    <source>
        <dbReference type="Proteomes" id="UP001247754"/>
    </source>
</evidence>
<organism evidence="2 3">
    <name type="scientific">Ruixingdingia sedimenti</name>
    <dbReference type="NCBI Taxonomy" id="3073604"/>
    <lineage>
        <taxon>Bacteria</taxon>
        <taxon>Pseudomonadati</taxon>
        <taxon>Pseudomonadota</taxon>
        <taxon>Alphaproteobacteria</taxon>
        <taxon>Rhodobacterales</taxon>
        <taxon>Paracoccaceae</taxon>
        <taxon>Ruixingdingia</taxon>
    </lineage>
</organism>
<name>A0ABU1FEG3_9RHOB</name>